<organism evidence="5">
    <name type="scientific">Echinostoma caproni</name>
    <dbReference type="NCBI Taxonomy" id="27848"/>
    <lineage>
        <taxon>Eukaryota</taxon>
        <taxon>Metazoa</taxon>
        <taxon>Spiralia</taxon>
        <taxon>Lophotrochozoa</taxon>
        <taxon>Platyhelminthes</taxon>
        <taxon>Trematoda</taxon>
        <taxon>Digenea</taxon>
        <taxon>Plagiorchiida</taxon>
        <taxon>Echinostomata</taxon>
        <taxon>Echinostomatoidea</taxon>
        <taxon>Echinostomatidae</taxon>
        <taxon>Echinostoma</taxon>
    </lineage>
</organism>
<evidence type="ECO:0000313" key="3">
    <source>
        <dbReference type="EMBL" id="VDP96457.1"/>
    </source>
</evidence>
<dbReference type="EMBL" id="UZAN01079481">
    <property type="protein sequence ID" value="VDP96457.1"/>
    <property type="molecule type" value="Genomic_DNA"/>
</dbReference>
<gene>
    <name evidence="3" type="ORF">ECPE_LOCUS18486</name>
</gene>
<feature type="region of interest" description="Disordered" evidence="2">
    <location>
        <begin position="1"/>
        <end position="20"/>
    </location>
</feature>
<evidence type="ECO:0000313" key="5">
    <source>
        <dbReference type="WBParaSite" id="ECPE_0001853601-mRNA-1"/>
    </source>
</evidence>
<evidence type="ECO:0000313" key="4">
    <source>
        <dbReference type="Proteomes" id="UP000272942"/>
    </source>
</evidence>
<sequence>MPTGTSNRIGSAERDCATRSAKSPDRVLLQRLGCDRDRLADLLHQMTVERDSLRDRLHALTEKGLNEKARLLQRLEEAEEELHTLQKVHSADALTHSDLSKRINLLEAERRQLVSMI</sequence>
<evidence type="ECO:0000256" key="1">
    <source>
        <dbReference type="SAM" id="Coils"/>
    </source>
</evidence>
<dbReference type="AlphaFoldDB" id="A0A183BH01"/>
<reference evidence="5" key="1">
    <citation type="submission" date="2016-06" db="UniProtKB">
        <authorList>
            <consortium name="WormBaseParasite"/>
        </authorList>
    </citation>
    <scope>IDENTIFICATION</scope>
</reference>
<name>A0A183BH01_9TREM</name>
<dbReference type="Proteomes" id="UP000272942">
    <property type="component" value="Unassembled WGS sequence"/>
</dbReference>
<keyword evidence="1" id="KW-0175">Coiled coil</keyword>
<dbReference type="OrthoDB" id="10254663at2759"/>
<protein>
    <submittedName>
        <fullName evidence="5">ELKS/RAB6-interacting/CAST family member 2</fullName>
    </submittedName>
</protein>
<reference evidence="3 4" key="2">
    <citation type="submission" date="2018-11" db="EMBL/GenBank/DDBJ databases">
        <authorList>
            <consortium name="Pathogen Informatics"/>
        </authorList>
    </citation>
    <scope>NUCLEOTIDE SEQUENCE [LARGE SCALE GENOMIC DNA]</scope>
    <source>
        <strain evidence="3 4">Egypt</strain>
    </source>
</reference>
<feature type="compositionally biased region" description="Basic and acidic residues" evidence="2">
    <location>
        <begin position="11"/>
        <end position="20"/>
    </location>
</feature>
<evidence type="ECO:0000256" key="2">
    <source>
        <dbReference type="SAM" id="MobiDB-lite"/>
    </source>
</evidence>
<keyword evidence="4" id="KW-1185">Reference proteome</keyword>
<proteinExistence type="predicted"/>
<accession>A0A183BH01</accession>
<feature type="coiled-coil region" evidence="1">
    <location>
        <begin position="43"/>
        <end position="88"/>
    </location>
</feature>
<dbReference type="WBParaSite" id="ECPE_0001853601-mRNA-1">
    <property type="protein sequence ID" value="ECPE_0001853601-mRNA-1"/>
    <property type="gene ID" value="ECPE_0001853601"/>
</dbReference>